<evidence type="ECO:0000313" key="1">
    <source>
        <dbReference type="EMBL" id="GFE37745.1"/>
    </source>
</evidence>
<dbReference type="PANTHER" id="PTHR11014:SF63">
    <property type="entry name" value="METALLOPEPTIDASE, PUTATIVE (AFU_ORTHOLOGUE AFUA_6G09600)-RELATED"/>
    <property type="match status" value="1"/>
</dbReference>
<dbReference type="InterPro" id="IPR017439">
    <property type="entry name" value="Amidohydrolase"/>
</dbReference>
<dbReference type="PANTHER" id="PTHR11014">
    <property type="entry name" value="PEPTIDASE M20 FAMILY MEMBER"/>
    <property type="match status" value="1"/>
</dbReference>
<keyword evidence="2" id="KW-1185">Reference proteome</keyword>
<accession>A0A640UTS3</accession>
<comment type="caution">
    <text evidence="1">The sequence shown here is derived from an EMBL/GenBank/DDBJ whole genome shotgun (WGS) entry which is preliminary data.</text>
</comment>
<dbReference type="InterPro" id="IPR006311">
    <property type="entry name" value="TAT_signal"/>
</dbReference>
<dbReference type="Gene3D" id="3.30.70.360">
    <property type="match status" value="1"/>
</dbReference>
<name>A0A640UTS3_9ACTN</name>
<evidence type="ECO:0000313" key="2">
    <source>
        <dbReference type="Proteomes" id="UP000431826"/>
    </source>
</evidence>
<dbReference type="GO" id="GO:0016787">
    <property type="term" value="F:hydrolase activity"/>
    <property type="evidence" value="ECO:0007669"/>
    <property type="project" value="UniProtKB-KW"/>
</dbReference>
<dbReference type="PROSITE" id="PS51318">
    <property type="entry name" value="TAT"/>
    <property type="match status" value="1"/>
</dbReference>
<dbReference type="Proteomes" id="UP000431826">
    <property type="component" value="Unassembled WGS sequence"/>
</dbReference>
<reference evidence="1 2" key="1">
    <citation type="submission" date="2019-12" db="EMBL/GenBank/DDBJ databases">
        <title>Whole genome shotgun sequence of Streptomyces tubercidicus NBRC 13090.</title>
        <authorList>
            <person name="Ichikawa N."/>
            <person name="Kimura A."/>
            <person name="Kitahashi Y."/>
            <person name="Komaki H."/>
            <person name="Tamura T."/>
        </authorList>
    </citation>
    <scope>NUCLEOTIDE SEQUENCE [LARGE SCALE GENOMIC DNA]</scope>
    <source>
        <strain evidence="1 2">NBRC 13090</strain>
    </source>
</reference>
<dbReference type="AlphaFoldDB" id="A0A640UTS3"/>
<protein>
    <submittedName>
        <fullName evidence="1">Hippurate hydrolase</fullName>
    </submittedName>
</protein>
<gene>
    <name evidence="1" type="primary">hipO2</name>
    <name evidence="1" type="ORF">Stube_24180</name>
</gene>
<dbReference type="SUPFAM" id="SSF53187">
    <property type="entry name" value="Zn-dependent exopeptidases"/>
    <property type="match status" value="1"/>
</dbReference>
<dbReference type="NCBIfam" id="TIGR01891">
    <property type="entry name" value="amidohydrolases"/>
    <property type="match status" value="1"/>
</dbReference>
<dbReference type="InterPro" id="IPR002933">
    <property type="entry name" value="Peptidase_M20"/>
</dbReference>
<dbReference type="Pfam" id="PF01546">
    <property type="entry name" value="Peptidase_M20"/>
    <property type="match status" value="1"/>
</dbReference>
<organism evidence="1 2">
    <name type="scientific">Streptomyces tubercidicus</name>
    <dbReference type="NCBI Taxonomy" id="47759"/>
    <lineage>
        <taxon>Bacteria</taxon>
        <taxon>Bacillati</taxon>
        <taxon>Actinomycetota</taxon>
        <taxon>Actinomycetes</taxon>
        <taxon>Kitasatosporales</taxon>
        <taxon>Streptomycetaceae</taxon>
        <taxon>Streptomyces</taxon>
    </lineage>
</organism>
<dbReference type="Gene3D" id="3.40.630.10">
    <property type="entry name" value="Zn peptidases"/>
    <property type="match status" value="1"/>
</dbReference>
<sequence length="459" mass="48512">MKHLVEHALARRTLLAGAAAAGTGMVTAGTAGRAAADGWRQPVAHGAMGQGATGQRQLVQRPLGQDPLTQGAVDAEVARLQRGLIELRRDLHRHPELPGQERRTAGVVARELRAAGLTVTTGVGGHGVVGVLRGAYRGRTVAYRANMDAVPPTGIVGGGPEAAHLCGHDIHTTVALGVARVLARLRHQLSGTVVFLFQPAEETLSGARALIDTGVLERTGVAEIHALHCGPFPVGRFAVTPGYGLPGQDKARVTLRGPDAPAAARRLAARIGALATLREPQTPADIEQLLTDAQTPNGPLARFVAVRAVAEEATVSVSYRCWPQERYREVREDIRRLAGSCAGSGATATGAGVNFPAEPFPAMVCPERDARRLAHHLRRTTGRDAVTELHAAFPPFSGEDFALYLDRVPGTFTFLGVRAPGAPVTTSYPHYPDFTPDEQAIGIGIRAMTGWIAERTHSA</sequence>
<keyword evidence="1" id="KW-0378">Hydrolase</keyword>
<proteinExistence type="predicted"/>
<dbReference type="EMBL" id="BLIR01000001">
    <property type="protein sequence ID" value="GFE37745.1"/>
    <property type="molecule type" value="Genomic_DNA"/>
</dbReference>